<evidence type="ECO:0000256" key="1">
    <source>
        <dbReference type="SAM" id="MobiDB-lite"/>
    </source>
</evidence>
<feature type="compositionally biased region" description="Basic and acidic residues" evidence="1">
    <location>
        <begin position="428"/>
        <end position="442"/>
    </location>
</feature>
<evidence type="ECO:0000313" key="2">
    <source>
        <dbReference type="EMBL" id="GAB00056.1"/>
    </source>
</evidence>
<dbReference type="STRING" id="764103.G7EB45"/>
<dbReference type="RefSeq" id="XP_014565134.1">
    <property type="nucleotide sequence ID" value="XM_014709648.1"/>
</dbReference>
<dbReference type="eggNOG" id="ENOG502QPN7">
    <property type="taxonomic scope" value="Eukaryota"/>
</dbReference>
<dbReference type="OrthoDB" id="2019015at2759"/>
<keyword evidence="3" id="KW-1185">Reference proteome</keyword>
<dbReference type="AlphaFoldDB" id="G7EB45"/>
<reference evidence="2 3" key="1">
    <citation type="journal article" date="2011" name="J. Gen. Appl. Microbiol.">
        <title>Draft genome sequencing of the enigmatic basidiomycete Mixia osmundae.</title>
        <authorList>
            <person name="Nishida H."/>
            <person name="Nagatsuka Y."/>
            <person name="Sugiyama J."/>
        </authorList>
    </citation>
    <scope>NUCLEOTIDE SEQUENCE [LARGE SCALE GENOMIC DNA]</scope>
    <source>
        <strain evidence="3">CBS 9802 / IAM 14324 / JCM 22182 / KY 12970</strain>
    </source>
</reference>
<dbReference type="OMA" id="VVPWMMF"/>
<dbReference type="HOGENOM" id="CLU_019746_0_0_1"/>
<dbReference type="InterPro" id="IPR036188">
    <property type="entry name" value="FAD/NAD-bd_sf"/>
</dbReference>
<proteinExistence type="predicted"/>
<dbReference type="PANTHER" id="PTHR42923:SF20">
    <property type="entry name" value="FLAVIN-CONTAINING AMINE OXIDASEDEHYDROGENASE"/>
    <property type="match status" value="1"/>
</dbReference>
<evidence type="ECO:0000313" key="3">
    <source>
        <dbReference type="Proteomes" id="UP000009131"/>
    </source>
</evidence>
<accession>G7EB45</accession>
<dbReference type="PANTHER" id="PTHR42923">
    <property type="entry name" value="PROTOPORPHYRINOGEN OXIDASE"/>
    <property type="match status" value="1"/>
</dbReference>
<dbReference type="InParanoid" id="G7EB45"/>
<dbReference type="EMBL" id="BABT02000261">
    <property type="protein sequence ID" value="GAB00056.1"/>
    <property type="molecule type" value="Genomic_DNA"/>
</dbReference>
<dbReference type="Pfam" id="PF13450">
    <property type="entry name" value="NAD_binding_8"/>
    <property type="match status" value="1"/>
</dbReference>
<dbReference type="InterPro" id="IPR050464">
    <property type="entry name" value="Zeta_carotene_desat/Oxidored"/>
</dbReference>
<dbReference type="Proteomes" id="UP000009131">
    <property type="component" value="Unassembled WGS sequence"/>
</dbReference>
<reference evidence="2 3" key="2">
    <citation type="journal article" date="2012" name="Open Biol.">
        <title>Characteristics of nucleosomes and linker DNA regions on the genome of the basidiomycete Mixia osmundae revealed by mono- and dinucleosome mapping.</title>
        <authorList>
            <person name="Nishida H."/>
            <person name="Kondo S."/>
            <person name="Matsumoto T."/>
            <person name="Suzuki Y."/>
            <person name="Yoshikawa H."/>
            <person name="Taylor T.D."/>
            <person name="Sugiyama J."/>
        </authorList>
    </citation>
    <scope>NUCLEOTIDE SEQUENCE [LARGE SCALE GENOMIC DNA]</scope>
    <source>
        <strain evidence="3">CBS 9802 / IAM 14324 / JCM 22182 / KY 12970</strain>
    </source>
</reference>
<protein>
    <recommendedName>
        <fullName evidence="4">Amine oxidase domain-containing protein</fullName>
    </recommendedName>
</protein>
<organism evidence="2 3">
    <name type="scientific">Mixia osmundae (strain CBS 9802 / IAM 14324 / JCM 22182 / KY 12970)</name>
    <dbReference type="NCBI Taxonomy" id="764103"/>
    <lineage>
        <taxon>Eukaryota</taxon>
        <taxon>Fungi</taxon>
        <taxon>Dikarya</taxon>
        <taxon>Basidiomycota</taxon>
        <taxon>Pucciniomycotina</taxon>
        <taxon>Mixiomycetes</taxon>
        <taxon>Mixiales</taxon>
        <taxon>Mixiaceae</taxon>
        <taxon>Mixia</taxon>
    </lineage>
</organism>
<comment type="caution">
    <text evidence="2">The sequence shown here is derived from an EMBL/GenBank/DDBJ whole genome shotgun (WGS) entry which is preliminary data.</text>
</comment>
<name>G7EB45_MIXOS</name>
<gene>
    <name evidence="2" type="primary">Mo06758</name>
    <name evidence="2" type="ORF">E5Q_06758</name>
</gene>
<dbReference type="SUPFAM" id="SSF51905">
    <property type="entry name" value="FAD/NAD(P)-binding domain"/>
    <property type="match status" value="1"/>
</dbReference>
<evidence type="ECO:0008006" key="4">
    <source>
        <dbReference type="Google" id="ProtNLM"/>
    </source>
</evidence>
<sequence length="580" mass="65265">MGGSDSSSTTATSDGPPRKRIIIVGAGASGMSTAYALSLSPQKFDVTVYEMSSNAGGMATSYDLSKSMSGKSADAHAQATEKYGSDYINDGVQGASPQFYNTFKMFNTLGFTTSEVGMQIAFGKDKDTFWTNVFPSDVVDRYAGDIKKFGTALKVIKMFEPVFALISVQAMLKMFRFSEGFGNVMLLPLVALFFGTGNQTPFISSAILERVFMDPSMKLFEYSPDSLLASIPEMRSFPRLSKVYEAWTKEAESRGNVRVVCGRQVLSVKRTSGKNGLDGVTLVSRDVKDVDNNLEIVGPGKEHTETFDELVLACDADSALKILGKDASWKEKKILGNVKYLWDVTYTHSDLDYMEKYYKVRHDPEMRSGKRDDDEEAQKQYKFAEKNWEPLYFIHTYPEDQAKIEMSFDLTVYQAQFKGESVYGPEGKGYKNERDGDDEATHKGRKIPMGKAPPLEQHVFQTIFLDRDNSSHLWTKDDIAEDKIILKRWWKQQSHRWQHYGGTVAWMWSIQGKNHTHYAGAWSVLNMNELAVCSGFAAAYQLGAPYPFKDDSDCKRLFSLYLALGHLSRMRSEDRKGFFA</sequence>
<dbReference type="GO" id="GO:0016491">
    <property type="term" value="F:oxidoreductase activity"/>
    <property type="evidence" value="ECO:0007669"/>
    <property type="project" value="TreeGrafter"/>
</dbReference>
<feature type="region of interest" description="Disordered" evidence="1">
    <location>
        <begin position="424"/>
        <end position="451"/>
    </location>
</feature>
<dbReference type="Gene3D" id="3.50.50.60">
    <property type="entry name" value="FAD/NAD(P)-binding domain"/>
    <property type="match status" value="1"/>
</dbReference>